<dbReference type="AlphaFoldDB" id="A0ABD0LET9"/>
<evidence type="ECO:0000313" key="1">
    <source>
        <dbReference type="EMBL" id="KAK7497871.1"/>
    </source>
</evidence>
<dbReference type="EMBL" id="JACVVK020000055">
    <property type="protein sequence ID" value="KAK7497871.1"/>
    <property type="molecule type" value="Genomic_DNA"/>
</dbReference>
<organism evidence="1 2">
    <name type="scientific">Batillaria attramentaria</name>
    <dbReference type="NCBI Taxonomy" id="370345"/>
    <lineage>
        <taxon>Eukaryota</taxon>
        <taxon>Metazoa</taxon>
        <taxon>Spiralia</taxon>
        <taxon>Lophotrochozoa</taxon>
        <taxon>Mollusca</taxon>
        <taxon>Gastropoda</taxon>
        <taxon>Caenogastropoda</taxon>
        <taxon>Sorbeoconcha</taxon>
        <taxon>Cerithioidea</taxon>
        <taxon>Batillariidae</taxon>
        <taxon>Batillaria</taxon>
    </lineage>
</organism>
<evidence type="ECO:0000313" key="2">
    <source>
        <dbReference type="Proteomes" id="UP001519460"/>
    </source>
</evidence>
<gene>
    <name evidence="1" type="ORF">BaRGS_00011005</name>
</gene>
<accession>A0ABD0LET9</accession>
<keyword evidence="2" id="KW-1185">Reference proteome</keyword>
<sequence length="198" mass="21499">MKGARHFFCRKLSPRYSVCFCVIFPTYSPTGGVKFHDASIASRSSSSVAKYCITQLLISCQVLHHAAPHQLPSIASRSSSSVAKYCITQLLISCQVLHHAAPHQLPSIASRSSSSVAKYCITQLLISCQVLHHAAPHQLPSIASRSSSSVAKYCITQLLTSCQAARIILECSTNSALQADLVLQWRMLKYEAVPGLAI</sequence>
<name>A0ABD0LET9_9CAEN</name>
<dbReference type="Proteomes" id="UP001519460">
    <property type="component" value="Unassembled WGS sequence"/>
</dbReference>
<reference evidence="1 2" key="1">
    <citation type="journal article" date="2023" name="Sci. Data">
        <title>Genome assembly of the Korean intertidal mud-creeper Batillaria attramentaria.</title>
        <authorList>
            <person name="Patra A.K."/>
            <person name="Ho P.T."/>
            <person name="Jun S."/>
            <person name="Lee S.J."/>
            <person name="Kim Y."/>
            <person name="Won Y.J."/>
        </authorList>
    </citation>
    <scope>NUCLEOTIDE SEQUENCE [LARGE SCALE GENOMIC DNA]</scope>
    <source>
        <strain evidence="1">Wonlab-2016</strain>
    </source>
</reference>
<proteinExistence type="predicted"/>
<comment type="caution">
    <text evidence="1">The sequence shown here is derived from an EMBL/GenBank/DDBJ whole genome shotgun (WGS) entry which is preliminary data.</text>
</comment>
<protein>
    <submittedName>
        <fullName evidence="1">Uncharacterized protein</fullName>
    </submittedName>
</protein>